<evidence type="ECO:0000256" key="2">
    <source>
        <dbReference type="SAM" id="MobiDB-lite"/>
    </source>
</evidence>
<accession>A0AA38BN41</accession>
<evidence type="ECO:0000313" key="4">
    <source>
        <dbReference type="EMBL" id="KAH9287855.1"/>
    </source>
</evidence>
<feature type="domain" description="SS18 N-terminal" evidence="3">
    <location>
        <begin position="36"/>
        <end position="89"/>
    </location>
</feature>
<feature type="non-terminal residue" evidence="4">
    <location>
        <position position="1"/>
    </location>
</feature>
<comment type="caution">
    <text evidence="4">The sequence shown here is derived from an EMBL/GenBank/DDBJ whole genome shotgun (WGS) entry which is preliminary data.</text>
</comment>
<organism evidence="4 5">
    <name type="scientific">Taxus chinensis</name>
    <name type="common">Chinese yew</name>
    <name type="synonym">Taxus wallichiana var. chinensis</name>
    <dbReference type="NCBI Taxonomy" id="29808"/>
    <lineage>
        <taxon>Eukaryota</taxon>
        <taxon>Viridiplantae</taxon>
        <taxon>Streptophyta</taxon>
        <taxon>Embryophyta</taxon>
        <taxon>Tracheophyta</taxon>
        <taxon>Spermatophyta</taxon>
        <taxon>Pinopsida</taxon>
        <taxon>Pinidae</taxon>
        <taxon>Conifers II</taxon>
        <taxon>Cupressales</taxon>
        <taxon>Taxaceae</taxon>
        <taxon>Taxus</taxon>
    </lineage>
</organism>
<sequence length="178" mass="20063">EEGVFAGHQKQFPDHHHQTSQGDMMNNYSYSSGTTVTTELIQRYLDENRKLILAILDSQSLGKLHESATYQAKLQNNLFYLAAIADAQPQPPIPTPNLQVRTNAMLHSGQQQYVQPQHHQQQQHIVNQSMLGKGNTYLSYVHPMHGILQQSQQQVFLHASSSGVNANPLFDMPPGYEM</sequence>
<dbReference type="EMBL" id="JAHRHJ020003813">
    <property type="protein sequence ID" value="KAH9287855.1"/>
    <property type="molecule type" value="Genomic_DNA"/>
</dbReference>
<proteinExistence type="inferred from homology"/>
<feature type="region of interest" description="Disordered" evidence="2">
    <location>
        <begin position="1"/>
        <end position="23"/>
    </location>
</feature>
<keyword evidence="5" id="KW-1185">Reference proteome</keyword>
<name>A0AA38BN41_TAXCH</name>
<reference evidence="4 5" key="1">
    <citation type="journal article" date="2021" name="Nat. Plants">
        <title>The Taxus genome provides insights into paclitaxel biosynthesis.</title>
        <authorList>
            <person name="Xiong X."/>
            <person name="Gou J."/>
            <person name="Liao Q."/>
            <person name="Li Y."/>
            <person name="Zhou Q."/>
            <person name="Bi G."/>
            <person name="Li C."/>
            <person name="Du R."/>
            <person name="Wang X."/>
            <person name="Sun T."/>
            <person name="Guo L."/>
            <person name="Liang H."/>
            <person name="Lu P."/>
            <person name="Wu Y."/>
            <person name="Zhang Z."/>
            <person name="Ro D.K."/>
            <person name="Shang Y."/>
            <person name="Huang S."/>
            <person name="Yan J."/>
        </authorList>
    </citation>
    <scope>NUCLEOTIDE SEQUENCE [LARGE SCALE GENOMIC DNA]</scope>
    <source>
        <strain evidence="4">Ta-2019</strain>
    </source>
</reference>
<comment type="similarity">
    <text evidence="1">Belongs to the SS18 family.</text>
</comment>
<dbReference type="AlphaFoldDB" id="A0AA38BN41"/>
<feature type="non-terminal residue" evidence="4">
    <location>
        <position position="178"/>
    </location>
</feature>
<evidence type="ECO:0000256" key="1">
    <source>
        <dbReference type="ARBA" id="ARBA00007945"/>
    </source>
</evidence>
<dbReference type="Pfam" id="PF05030">
    <property type="entry name" value="SSXT"/>
    <property type="match status" value="1"/>
</dbReference>
<dbReference type="OMA" id="QHIVNQS"/>
<gene>
    <name evidence="4" type="ORF">KI387_031972</name>
</gene>
<evidence type="ECO:0000259" key="3">
    <source>
        <dbReference type="Pfam" id="PF05030"/>
    </source>
</evidence>
<dbReference type="InterPro" id="IPR007726">
    <property type="entry name" value="SS18_N"/>
</dbReference>
<protein>
    <recommendedName>
        <fullName evidence="3">SS18 N-terminal domain-containing protein</fullName>
    </recommendedName>
</protein>
<dbReference type="Proteomes" id="UP000824469">
    <property type="component" value="Unassembled WGS sequence"/>
</dbReference>
<evidence type="ECO:0000313" key="5">
    <source>
        <dbReference type="Proteomes" id="UP000824469"/>
    </source>
</evidence>